<dbReference type="RefSeq" id="WP_144280375.1">
    <property type="nucleotide sequence ID" value="NZ_CP041730.1"/>
</dbReference>
<dbReference type="KEGG" id="cari:FNU76_23060"/>
<dbReference type="Proteomes" id="UP000317550">
    <property type="component" value="Chromosome"/>
</dbReference>
<sequence length="745" mass="82660">MDAAPRLDRLYRLLPAIYRMRDAEQGYPLQALLRVMAEQVNVVEDDIGQLYENFFIETAADWAVPYVADLIGYRPVHATGAAGDTGSEQGRALNRVLVPRREVANVLRYRRRKGTLPLLEQLAGDIAGWPARAVEFYRLLAWNQHLNHLHLDRARTVDVRRMAALARLDGAGRASPFDRLAHTVEVRRVDSRYRQGRYNIPSVGVFLWRLKSYPVSLAPACCLEKPGPQCYSFSFLGQDAPLFSRPESSAGAISQRLRVPAAIGRLEFSRHPERFYGIGKSLLIWAEGWAGSDGKAPLPLDVIVVADLSGWRYTVPRGKVAIDPVLGRFAFPQRQLPKRGVRVSYHYGFSADMGGGEYRRTLFEPSARERVRHYTVRGSAGSDPADDTFQTIAAALAQWEKDSPADAVIELADSNVYVEPLAMHIASRQTLQLRAANRMRPAVRLLDYQTNRPDPLVVSLEPGACFTLDGVLVVGRPLRIEAGQADDAAETPAGTDCLAKVVIRHCTLVPGWGIGCDCEPMRPEEPSLELFNVQAALHIEHSILGTIHINEDEVGTDPIPVHISDSIVDATGSQLEALGAPGSVVAHALLTIRNSTVLGIVDVHAVVLAENTLFTGCLNVARRQLGCMRFCYVPPRCRTPRRYHCQPDLAVQAAKETVSDPLQQAALIVLEQERVRPRFDTERYGRPDYARLSEQCAAEIRRGAEDEAEIGAFHDLFQPQREANLRARLDEYIPVGCEVGMLFVN</sequence>
<dbReference type="AlphaFoldDB" id="A0A516SLI5"/>
<organism evidence="1 2">
    <name type="scientific">Chitinimonas arctica</name>
    <dbReference type="NCBI Taxonomy" id="2594795"/>
    <lineage>
        <taxon>Bacteria</taxon>
        <taxon>Pseudomonadati</taxon>
        <taxon>Pseudomonadota</taxon>
        <taxon>Betaproteobacteria</taxon>
        <taxon>Neisseriales</taxon>
        <taxon>Chitinibacteraceae</taxon>
        <taxon>Chitinimonas</taxon>
    </lineage>
</organism>
<evidence type="ECO:0000313" key="2">
    <source>
        <dbReference type="Proteomes" id="UP000317550"/>
    </source>
</evidence>
<gene>
    <name evidence="1" type="ORF">FNU76_23060</name>
</gene>
<protein>
    <submittedName>
        <fullName evidence="1">Uncharacterized protein</fullName>
    </submittedName>
</protein>
<reference evidence="2" key="1">
    <citation type="submission" date="2019-07" db="EMBL/GenBank/DDBJ databases">
        <title>Chitinimonas sp. nov., isolated from Ny-Alesund, arctica soil.</title>
        <authorList>
            <person name="Xu Q."/>
            <person name="Peng F."/>
        </authorList>
    </citation>
    <scope>NUCLEOTIDE SEQUENCE [LARGE SCALE GENOMIC DNA]</scope>
    <source>
        <strain evidence="2">R3-44</strain>
    </source>
</reference>
<proteinExistence type="predicted"/>
<dbReference type="EMBL" id="CP041730">
    <property type="protein sequence ID" value="QDQ28993.1"/>
    <property type="molecule type" value="Genomic_DNA"/>
</dbReference>
<dbReference type="OrthoDB" id="626916at2"/>
<accession>A0A516SLI5</accession>
<name>A0A516SLI5_9NEIS</name>
<keyword evidence="2" id="KW-1185">Reference proteome</keyword>
<evidence type="ECO:0000313" key="1">
    <source>
        <dbReference type="EMBL" id="QDQ28993.1"/>
    </source>
</evidence>